<keyword evidence="2" id="KW-1185">Reference proteome</keyword>
<dbReference type="GeneID" id="25569791"/>
<evidence type="ECO:0000313" key="1">
    <source>
        <dbReference type="EMBL" id="KNC49356.1"/>
    </source>
</evidence>
<reference evidence="1 2" key="1">
    <citation type="submission" date="2010-05" db="EMBL/GenBank/DDBJ databases">
        <title>The Genome Sequence of Thecamonas trahens ATCC 50062.</title>
        <authorList>
            <consortium name="The Broad Institute Genome Sequencing Platform"/>
            <person name="Russ C."/>
            <person name="Cuomo C."/>
            <person name="Shea T."/>
            <person name="Young S.K."/>
            <person name="Zeng Q."/>
            <person name="Koehrsen M."/>
            <person name="Haas B."/>
            <person name="Borodovsky M."/>
            <person name="Guigo R."/>
            <person name="Alvarado L."/>
            <person name="Berlin A."/>
            <person name="Bochicchio J."/>
            <person name="Borenstein D."/>
            <person name="Chapman S."/>
            <person name="Chen Z."/>
            <person name="Freedman E."/>
            <person name="Gellesch M."/>
            <person name="Goldberg J."/>
            <person name="Griggs A."/>
            <person name="Gujja S."/>
            <person name="Heilman E."/>
            <person name="Heiman D."/>
            <person name="Hepburn T."/>
            <person name="Howarth C."/>
            <person name="Jen D."/>
            <person name="Larson L."/>
            <person name="Mehta T."/>
            <person name="Park D."/>
            <person name="Pearson M."/>
            <person name="Roberts A."/>
            <person name="Saif S."/>
            <person name="Shenoy N."/>
            <person name="Sisk P."/>
            <person name="Stolte C."/>
            <person name="Sykes S."/>
            <person name="Thomson T."/>
            <person name="Walk T."/>
            <person name="White J."/>
            <person name="Yandava C."/>
            <person name="Burger G."/>
            <person name="Gray M.W."/>
            <person name="Holland P.W.H."/>
            <person name="King N."/>
            <person name="Lang F.B.F."/>
            <person name="Roger A.J."/>
            <person name="Ruiz-Trillo I."/>
            <person name="Lander E."/>
            <person name="Nusbaum C."/>
        </authorList>
    </citation>
    <scope>NUCLEOTIDE SEQUENCE [LARGE SCALE GENOMIC DNA]</scope>
    <source>
        <strain evidence="1 2">ATCC 50062</strain>
    </source>
</reference>
<accession>A0A0L0DB68</accession>
<dbReference type="AlphaFoldDB" id="A0A0L0DB68"/>
<gene>
    <name evidence="1" type="ORF">AMSG_11876</name>
</gene>
<dbReference type="Proteomes" id="UP000054408">
    <property type="component" value="Unassembled WGS sequence"/>
</dbReference>
<proteinExistence type="predicted"/>
<name>A0A0L0DB68_THETB</name>
<dbReference type="EMBL" id="GL349455">
    <property type="protein sequence ID" value="KNC49356.1"/>
    <property type="molecule type" value="Genomic_DNA"/>
</dbReference>
<dbReference type="RefSeq" id="XP_013757917.1">
    <property type="nucleotide sequence ID" value="XM_013902463.1"/>
</dbReference>
<evidence type="ECO:0000313" key="2">
    <source>
        <dbReference type="Proteomes" id="UP000054408"/>
    </source>
</evidence>
<protein>
    <submittedName>
        <fullName evidence="1">Uncharacterized protein</fullName>
    </submittedName>
</protein>
<sequence>MVKLYVGQACAAWVLEKARSDSLCRIMGRTRRMFVSNMASLLCLFALPRTAIAHCCACLSTDAAAVASTVSPVESVGDLELAEQGFRWRRVSAQTWQTRRKI</sequence>
<organism evidence="1 2">
    <name type="scientific">Thecamonas trahens ATCC 50062</name>
    <dbReference type="NCBI Taxonomy" id="461836"/>
    <lineage>
        <taxon>Eukaryota</taxon>
        <taxon>Apusozoa</taxon>
        <taxon>Apusomonadida</taxon>
        <taxon>Apusomonadidae</taxon>
        <taxon>Thecamonas</taxon>
    </lineage>
</organism>